<evidence type="ECO:0008006" key="6">
    <source>
        <dbReference type="Google" id="ProtNLM"/>
    </source>
</evidence>
<evidence type="ECO:0000313" key="4">
    <source>
        <dbReference type="EMBL" id="KRM72958.1"/>
    </source>
</evidence>
<protein>
    <recommendedName>
        <fullName evidence="6">Gram-positive cocci surface proteins LPxTG domain-containing protein</fullName>
    </recommendedName>
</protein>
<dbReference type="EMBL" id="AYZQ01000001">
    <property type="protein sequence ID" value="KRM72958.1"/>
    <property type="molecule type" value="Genomic_DNA"/>
</dbReference>
<feature type="transmembrane region" description="Helical" evidence="2">
    <location>
        <begin position="78"/>
        <end position="98"/>
    </location>
</feature>
<evidence type="ECO:0000313" key="5">
    <source>
        <dbReference type="Proteomes" id="UP000051672"/>
    </source>
</evidence>
<gene>
    <name evidence="4" type="ORF">FC34_GL000672</name>
</gene>
<comment type="caution">
    <text evidence="4">The sequence shown here is derived from an EMBL/GenBank/DDBJ whole genome shotgun (WGS) entry which is preliminary data.</text>
</comment>
<name>A0A0R2B0C4_9LACO</name>
<keyword evidence="2" id="KW-1133">Transmembrane helix</keyword>
<accession>A0A0R2B0C4</accession>
<proteinExistence type="predicted"/>
<evidence type="ECO:0000256" key="3">
    <source>
        <dbReference type="SAM" id="SignalP"/>
    </source>
</evidence>
<dbReference type="PATRIC" id="fig|1423727.3.peg.675"/>
<evidence type="ECO:0000256" key="1">
    <source>
        <dbReference type="SAM" id="MobiDB-lite"/>
    </source>
</evidence>
<organism evidence="4 5">
    <name type="scientific">Lacticaseibacillus brantae DSM 23927</name>
    <dbReference type="NCBI Taxonomy" id="1423727"/>
    <lineage>
        <taxon>Bacteria</taxon>
        <taxon>Bacillati</taxon>
        <taxon>Bacillota</taxon>
        <taxon>Bacilli</taxon>
        <taxon>Lactobacillales</taxon>
        <taxon>Lactobacillaceae</taxon>
        <taxon>Lacticaseibacillus</taxon>
    </lineage>
</organism>
<keyword evidence="3" id="KW-0732">Signal</keyword>
<feature type="region of interest" description="Disordered" evidence="1">
    <location>
        <begin position="31"/>
        <end position="65"/>
    </location>
</feature>
<keyword evidence="5" id="KW-1185">Reference proteome</keyword>
<feature type="signal peptide" evidence="3">
    <location>
        <begin position="1"/>
        <end position="26"/>
    </location>
</feature>
<sequence length="105" mass="10887">MTLIKKLALLLVVIFTVGATVTSVSAETSNGRVRLVDDEDESTGSGPGTNPGGPTNSAGGNNSKHVGLIPGLGDSQSFWLLVIGLETLLVVGLSAHALRHRKRQN</sequence>
<dbReference type="Proteomes" id="UP000051672">
    <property type="component" value="Unassembled WGS sequence"/>
</dbReference>
<reference evidence="4 5" key="1">
    <citation type="journal article" date="2015" name="Genome Announc.">
        <title>Expanding the biotechnology potential of lactobacilli through comparative genomics of 213 strains and associated genera.</title>
        <authorList>
            <person name="Sun Z."/>
            <person name="Harris H.M."/>
            <person name="McCann A."/>
            <person name="Guo C."/>
            <person name="Argimon S."/>
            <person name="Zhang W."/>
            <person name="Yang X."/>
            <person name="Jeffery I.B."/>
            <person name="Cooney J.C."/>
            <person name="Kagawa T.F."/>
            <person name="Liu W."/>
            <person name="Song Y."/>
            <person name="Salvetti E."/>
            <person name="Wrobel A."/>
            <person name="Rasinkangas P."/>
            <person name="Parkhill J."/>
            <person name="Rea M.C."/>
            <person name="O'Sullivan O."/>
            <person name="Ritari J."/>
            <person name="Douillard F.P."/>
            <person name="Paul Ross R."/>
            <person name="Yang R."/>
            <person name="Briner A.E."/>
            <person name="Felis G.E."/>
            <person name="de Vos W.M."/>
            <person name="Barrangou R."/>
            <person name="Klaenhammer T.R."/>
            <person name="Caufield P.W."/>
            <person name="Cui Y."/>
            <person name="Zhang H."/>
            <person name="O'Toole P.W."/>
        </authorList>
    </citation>
    <scope>NUCLEOTIDE SEQUENCE [LARGE SCALE GENOMIC DNA]</scope>
    <source>
        <strain evidence="4 5">DSM 23927</strain>
    </source>
</reference>
<keyword evidence="2" id="KW-0472">Membrane</keyword>
<feature type="compositionally biased region" description="Low complexity" evidence="1">
    <location>
        <begin position="52"/>
        <end position="63"/>
    </location>
</feature>
<dbReference type="AlphaFoldDB" id="A0A0R2B0C4"/>
<dbReference type="STRING" id="1423727.FC34_GL000672"/>
<keyword evidence="2" id="KW-0812">Transmembrane</keyword>
<evidence type="ECO:0000256" key="2">
    <source>
        <dbReference type="SAM" id="Phobius"/>
    </source>
</evidence>
<dbReference type="RefSeq" id="WP_057893965.1">
    <property type="nucleotide sequence ID" value="NZ_AYZQ01000001.1"/>
</dbReference>
<feature type="chain" id="PRO_5006415124" description="Gram-positive cocci surface proteins LPxTG domain-containing protein" evidence="3">
    <location>
        <begin position="27"/>
        <end position="105"/>
    </location>
</feature>